<dbReference type="Gramene" id="Os09t0441650-01">
    <property type="protein sequence ID" value="Os09t0441650-01"/>
    <property type="gene ID" value="Os09g0441650"/>
</dbReference>
<evidence type="ECO:0000313" key="3">
    <source>
        <dbReference type="Proteomes" id="UP000059680"/>
    </source>
</evidence>
<feature type="region of interest" description="Disordered" evidence="1">
    <location>
        <begin position="63"/>
        <end position="83"/>
    </location>
</feature>
<reference evidence="3" key="1">
    <citation type="journal article" date="2005" name="Nature">
        <title>The map-based sequence of the rice genome.</title>
        <authorList>
            <consortium name="International rice genome sequencing project (IRGSP)"/>
            <person name="Matsumoto T."/>
            <person name="Wu J."/>
            <person name="Kanamori H."/>
            <person name="Katayose Y."/>
            <person name="Fujisawa M."/>
            <person name="Namiki N."/>
            <person name="Mizuno H."/>
            <person name="Yamamoto K."/>
            <person name="Antonio B.A."/>
            <person name="Baba T."/>
            <person name="Sakata K."/>
            <person name="Nagamura Y."/>
            <person name="Aoki H."/>
            <person name="Arikawa K."/>
            <person name="Arita K."/>
            <person name="Bito T."/>
            <person name="Chiden Y."/>
            <person name="Fujitsuka N."/>
            <person name="Fukunaka R."/>
            <person name="Hamada M."/>
            <person name="Harada C."/>
            <person name="Hayashi A."/>
            <person name="Hijishita S."/>
            <person name="Honda M."/>
            <person name="Hosokawa S."/>
            <person name="Ichikawa Y."/>
            <person name="Idonuma A."/>
            <person name="Iijima M."/>
            <person name="Ikeda M."/>
            <person name="Ikeno M."/>
            <person name="Ito K."/>
            <person name="Ito S."/>
            <person name="Ito T."/>
            <person name="Ito Y."/>
            <person name="Ito Y."/>
            <person name="Iwabuchi A."/>
            <person name="Kamiya K."/>
            <person name="Karasawa W."/>
            <person name="Kurita K."/>
            <person name="Katagiri S."/>
            <person name="Kikuta A."/>
            <person name="Kobayashi H."/>
            <person name="Kobayashi N."/>
            <person name="Machita K."/>
            <person name="Maehara T."/>
            <person name="Masukawa M."/>
            <person name="Mizubayashi T."/>
            <person name="Mukai Y."/>
            <person name="Nagasaki H."/>
            <person name="Nagata Y."/>
            <person name="Naito S."/>
            <person name="Nakashima M."/>
            <person name="Nakama Y."/>
            <person name="Nakamichi Y."/>
            <person name="Nakamura M."/>
            <person name="Meguro A."/>
            <person name="Negishi M."/>
            <person name="Ohta I."/>
            <person name="Ohta T."/>
            <person name="Okamoto M."/>
            <person name="Ono N."/>
            <person name="Saji S."/>
            <person name="Sakaguchi M."/>
            <person name="Sakai K."/>
            <person name="Shibata M."/>
            <person name="Shimokawa T."/>
            <person name="Song J."/>
            <person name="Takazaki Y."/>
            <person name="Terasawa K."/>
            <person name="Tsugane M."/>
            <person name="Tsuji K."/>
            <person name="Ueda S."/>
            <person name="Waki K."/>
            <person name="Yamagata H."/>
            <person name="Yamamoto M."/>
            <person name="Yamamoto S."/>
            <person name="Yamane H."/>
            <person name="Yoshiki S."/>
            <person name="Yoshihara R."/>
            <person name="Yukawa K."/>
            <person name="Zhong H."/>
            <person name="Yano M."/>
            <person name="Yuan Q."/>
            <person name="Ouyang S."/>
            <person name="Liu J."/>
            <person name="Jones K.M."/>
            <person name="Gansberger K."/>
            <person name="Moffat K."/>
            <person name="Hill J."/>
            <person name="Bera J."/>
            <person name="Fadrosh D."/>
            <person name="Jin S."/>
            <person name="Johri S."/>
            <person name="Kim M."/>
            <person name="Overton L."/>
            <person name="Reardon M."/>
            <person name="Tsitrin T."/>
            <person name="Vuong H."/>
            <person name="Weaver B."/>
            <person name="Ciecko A."/>
            <person name="Tallon L."/>
            <person name="Jackson J."/>
            <person name="Pai G."/>
            <person name="Aken S.V."/>
            <person name="Utterback T."/>
            <person name="Reidmuller S."/>
            <person name="Feldblyum T."/>
            <person name="Hsiao J."/>
            <person name="Zismann V."/>
            <person name="Iobst S."/>
            <person name="de Vazeille A.R."/>
            <person name="Buell C.R."/>
            <person name="Ying K."/>
            <person name="Li Y."/>
            <person name="Lu T."/>
            <person name="Huang Y."/>
            <person name="Zhao Q."/>
            <person name="Feng Q."/>
            <person name="Zhang L."/>
            <person name="Zhu J."/>
            <person name="Weng Q."/>
            <person name="Mu J."/>
            <person name="Lu Y."/>
            <person name="Fan D."/>
            <person name="Liu Y."/>
            <person name="Guan J."/>
            <person name="Zhang Y."/>
            <person name="Yu S."/>
            <person name="Liu X."/>
            <person name="Zhang Y."/>
            <person name="Hong G."/>
            <person name="Han B."/>
            <person name="Choisne N."/>
            <person name="Demange N."/>
            <person name="Orjeda G."/>
            <person name="Samain S."/>
            <person name="Cattolico L."/>
            <person name="Pelletier E."/>
            <person name="Couloux A."/>
            <person name="Segurens B."/>
            <person name="Wincker P."/>
            <person name="D'Hont A."/>
            <person name="Scarpelli C."/>
            <person name="Weissenbach J."/>
            <person name="Salanoubat M."/>
            <person name="Quetier F."/>
            <person name="Yu Y."/>
            <person name="Kim H.R."/>
            <person name="Rambo T."/>
            <person name="Currie J."/>
            <person name="Collura K."/>
            <person name="Luo M."/>
            <person name="Yang T."/>
            <person name="Ammiraju J.S.S."/>
            <person name="Engler F."/>
            <person name="Soderlund C."/>
            <person name="Wing R.A."/>
            <person name="Palmer L.E."/>
            <person name="de la Bastide M."/>
            <person name="Spiegel L."/>
            <person name="Nascimento L."/>
            <person name="Zutavern T."/>
            <person name="O'Shaughnessy A."/>
            <person name="Dike S."/>
            <person name="Dedhia N."/>
            <person name="Preston R."/>
            <person name="Balija V."/>
            <person name="McCombie W.R."/>
            <person name="Chow T."/>
            <person name="Chen H."/>
            <person name="Chung M."/>
            <person name="Chen C."/>
            <person name="Shaw J."/>
            <person name="Wu H."/>
            <person name="Hsiao K."/>
            <person name="Chao Y."/>
            <person name="Chu M."/>
            <person name="Cheng C."/>
            <person name="Hour A."/>
            <person name="Lee P."/>
            <person name="Lin S."/>
            <person name="Lin Y."/>
            <person name="Liou J."/>
            <person name="Liu S."/>
            <person name="Hsing Y."/>
            <person name="Raghuvanshi S."/>
            <person name="Mohanty A."/>
            <person name="Bharti A.K."/>
            <person name="Gaur A."/>
            <person name="Gupta V."/>
            <person name="Kumar D."/>
            <person name="Ravi V."/>
            <person name="Vij S."/>
            <person name="Kapur A."/>
            <person name="Khurana P."/>
            <person name="Khurana P."/>
            <person name="Khurana J.P."/>
            <person name="Tyagi A.K."/>
            <person name="Gaikwad K."/>
            <person name="Singh A."/>
            <person name="Dalal V."/>
            <person name="Srivastava S."/>
            <person name="Dixit A."/>
            <person name="Pal A.K."/>
            <person name="Ghazi I.A."/>
            <person name="Yadav M."/>
            <person name="Pandit A."/>
            <person name="Bhargava A."/>
            <person name="Sureshbabu K."/>
            <person name="Batra K."/>
            <person name="Sharma T.R."/>
            <person name="Mohapatra T."/>
            <person name="Singh N.K."/>
            <person name="Messing J."/>
            <person name="Nelson A.B."/>
            <person name="Fuks G."/>
            <person name="Kavchok S."/>
            <person name="Keizer G."/>
            <person name="Linton E."/>
            <person name="Llaca V."/>
            <person name="Song R."/>
            <person name="Tanyolac B."/>
            <person name="Young S."/>
            <person name="Ho-Il K."/>
            <person name="Hahn J.H."/>
            <person name="Sangsakoo G."/>
            <person name="Vanavichit A."/>
            <person name="de Mattos Luiz.A.T."/>
            <person name="Zimmer P.D."/>
            <person name="Malone G."/>
            <person name="Dellagostin O."/>
            <person name="de Oliveira A.C."/>
            <person name="Bevan M."/>
            <person name="Bancroft I."/>
            <person name="Minx P."/>
            <person name="Cordum H."/>
            <person name="Wilson R."/>
            <person name="Cheng Z."/>
            <person name="Jin W."/>
            <person name="Jiang J."/>
            <person name="Leong S.A."/>
            <person name="Iwama H."/>
            <person name="Gojobori T."/>
            <person name="Itoh T."/>
            <person name="Niimura Y."/>
            <person name="Fujii Y."/>
            <person name="Habara T."/>
            <person name="Sakai H."/>
            <person name="Sato Y."/>
            <person name="Wilson G."/>
            <person name="Kumar K."/>
            <person name="McCouch S."/>
            <person name="Juretic N."/>
            <person name="Hoen D."/>
            <person name="Wright S."/>
            <person name="Bruskiewich R."/>
            <person name="Bureau T."/>
            <person name="Miyao A."/>
            <person name="Hirochika H."/>
            <person name="Nishikawa T."/>
            <person name="Kadowaki K."/>
            <person name="Sugiura M."/>
            <person name="Burr B."/>
            <person name="Sasaki T."/>
        </authorList>
    </citation>
    <scope>NUCLEOTIDE SEQUENCE [LARGE SCALE GENOMIC DNA]</scope>
    <source>
        <strain evidence="3">cv. Nipponbare</strain>
    </source>
</reference>
<dbReference type="InParanoid" id="A0A0P0XMD3"/>
<evidence type="ECO:0000256" key="1">
    <source>
        <dbReference type="SAM" id="MobiDB-lite"/>
    </source>
</evidence>
<dbReference type="AlphaFoldDB" id="A0A0P0XMD3"/>
<evidence type="ECO:0000313" key="2">
    <source>
        <dbReference type="EMBL" id="BAT08301.1"/>
    </source>
</evidence>
<sequence>MDHLALHVPLAHHHASDHVQARRGQVVLNHDSSSAARRRRVVQITEQRVNLLAADVLVRLDPPGAEELGEDNPARLAPVRVAG</sequence>
<reference evidence="2 3" key="2">
    <citation type="journal article" date="2013" name="Plant Cell Physiol.">
        <title>Rice Annotation Project Database (RAP-DB): an integrative and interactive database for rice genomics.</title>
        <authorList>
            <person name="Sakai H."/>
            <person name="Lee S.S."/>
            <person name="Tanaka T."/>
            <person name="Numa H."/>
            <person name="Kim J."/>
            <person name="Kawahara Y."/>
            <person name="Wakimoto H."/>
            <person name="Yang C.C."/>
            <person name="Iwamoto M."/>
            <person name="Abe T."/>
            <person name="Yamada Y."/>
            <person name="Muto A."/>
            <person name="Inokuchi H."/>
            <person name="Ikemura T."/>
            <person name="Matsumoto T."/>
            <person name="Sasaki T."/>
            <person name="Itoh T."/>
        </authorList>
    </citation>
    <scope>NUCLEOTIDE SEQUENCE [LARGE SCALE GENOMIC DNA]</scope>
    <source>
        <strain evidence="3">cv. Nipponbare</strain>
    </source>
</reference>
<dbReference type="PaxDb" id="39947-A0A0P0XMD3"/>
<name>A0A0P0XMD3_ORYSJ</name>
<protein>
    <submittedName>
        <fullName evidence="2">Os09g0441650 protein</fullName>
    </submittedName>
</protein>
<reference evidence="2 3" key="3">
    <citation type="journal article" date="2013" name="Rice">
        <title>Improvement of the Oryza sativa Nipponbare reference genome using next generation sequence and optical map data.</title>
        <authorList>
            <person name="Kawahara Y."/>
            <person name="de la Bastide M."/>
            <person name="Hamilton J.P."/>
            <person name="Kanamori H."/>
            <person name="McCombie W.R."/>
            <person name="Ouyang S."/>
            <person name="Schwartz D.C."/>
            <person name="Tanaka T."/>
            <person name="Wu J."/>
            <person name="Zhou S."/>
            <person name="Childs K.L."/>
            <person name="Davidson R.M."/>
            <person name="Lin H."/>
            <person name="Quesada-Ocampo L."/>
            <person name="Vaillancourt B."/>
            <person name="Sakai H."/>
            <person name="Lee S.S."/>
            <person name="Kim J."/>
            <person name="Numa H."/>
            <person name="Itoh T."/>
            <person name="Buell C.R."/>
            <person name="Matsumoto T."/>
        </authorList>
    </citation>
    <scope>NUCLEOTIDE SEQUENCE [LARGE SCALE GENOMIC DNA]</scope>
    <source>
        <strain evidence="3">cv. Nipponbare</strain>
    </source>
</reference>
<gene>
    <name evidence="2" type="ordered locus">Os09g0441650</name>
    <name evidence="2" type="ORF">OSNPB_090441650</name>
</gene>
<accession>A0A0P0XMD3</accession>
<dbReference type="Proteomes" id="UP000059680">
    <property type="component" value="Chromosome 9"/>
</dbReference>
<dbReference type="EMBL" id="AP014965">
    <property type="protein sequence ID" value="BAT08301.1"/>
    <property type="molecule type" value="Genomic_DNA"/>
</dbReference>
<proteinExistence type="predicted"/>
<organism evidence="2 3">
    <name type="scientific">Oryza sativa subsp. japonica</name>
    <name type="common">Rice</name>
    <dbReference type="NCBI Taxonomy" id="39947"/>
    <lineage>
        <taxon>Eukaryota</taxon>
        <taxon>Viridiplantae</taxon>
        <taxon>Streptophyta</taxon>
        <taxon>Embryophyta</taxon>
        <taxon>Tracheophyta</taxon>
        <taxon>Spermatophyta</taxon>
        <taxon>Magnoliopsida</taxon>
        <taxon>Liliopsida</taxon>
        <taxon>Poales</taxon>
        <taxon>Poaceae</taxon>
        <taxon>BOP clade</taxon>
        <taxon>Oryzoideae</taxon>
        <taxon>Oryzeae</taxon>
        <taxon>Oryzinae</taxon>
        <taxon>Oryza</taxon>
        <taxon>Oryza sativa</taxon>
    </lineage>
</organism>
<keyword evidence="3" id="KW-1185">Reference proteome</keyword>